<feature type="repeat" description="PPR" evidence="3">
    <location>
        <begin position="19"/>
        <end position="53"/>
    </location>
</feature>
<dbReference type="OrthoDB" id="185373at2759"/>
<dbReference type="PROSITE" id="PS51375">
    <property type="entry name" value="PPR"/>
    <property type="match status" value="2"/>
</dbReference>
<dbReference type="PANTHER" id="PTHR47447:SF17">
    <property type="entry name" value="OS12G0638900 PROTEIN"/>
    <property type="match status" value="1"/>
</dbReference>
<proteinExistence type="inferred from homology"/>
<comment type="similarity">
    <text evidence="1">Belongs to the PPR family. P subfamily.</text>
</comment>
<keyword evidence="2" id="KW-0677">Repeat</keyword>
<dbReference type="AlphaFoldDB" id="A0A5A7SQ67"/>
<feature type="repeat" description="PPR" evidence="3">
    <location>
        <begin position="54"/>
        <end position="88"/>
    </location>
</feature>
<sequence>MQKAEIAITDAIRLGVLPNVVTYNFLIHGYCQFRCMDAAYSVLYRMREASISPNVITYNSLIAAATKNGSLEQSLNLFEEMLQLGITPDALCYTTLMQCYNKMVKPDEANRVFEGIPLCIKVTACLLEKLKEG</sequence>
<evidence type="ECO:0000256" key="1">
    <source>
        <dbReference type="ARBA" id="ARBA00007626"/>
    </source>
</evidence>
<protein>
    <submittedName>
        <fullName evidence="4 5">Pentatricopeptide repeat-containing protein</fullName>
    </submittedName>
</protein>
<dbReference type="InterPro" id="IPR011990">
    <property type="entry name" value="TPR-like_helical_dom_sf"/>
</dbReference>
<gene>
    <name evidence="5" type="ORF">E5676_scaffold186G00490</name>
    <name evidence="4" type="ORF">E6C27_scaffold452G00730</name>
</gene>
<accession>A0A5A7SQ67</accession>
<dbReference type="InterPro" id="IPR002885">
    <property type="entry name" value="PPR_rpt"/>
</dbReference>
<evidence type="ECO:0000313" key="5">
    <source>
        <dbReference type="EMBL" id="TYK14401.1"/>
    </source>
</evidence>
<dbReference type="EMBL" id="SSTE01021821">
    <property type="protein sequence ID" value="KAA0032156.1"/>
    <property type="molecule type" value="Genomic_DNA"/>
</dbReference>
<dbReference type="Proteomes" id="UP000321947">
    <property type="component" value="Unassembled WGS sequence"/>
</dbReference>
<dbReference type="Pfam" id="PF13812">
    <property type="entry name" value="PPR_3"/>
    <property type="match status" value="1"/>
</dbReference>
<reference evidence="6 7" key="1">
    <citation type="submission" date="2019-08" db="EMBL/GenBank/DDBJ databases">
        <title>Draft genome sequences of two oriental melons (Cucumis melo L. var makuwa).</title>
        <authorList>
            <person name="Kwon S.-Y."/>
        </authorList>
    </citation>
    <scope>NUCLEOTIDE SEQUENCE [LARGE SCALE GENOMIC DNA]</scope>
    <source>
        <strain evidence="7">cv. Chang Bougi</strain>
        <strain evidence="6">cv. SW 3</strain>
        <tissue evidence="4">Leaf</tissue>
    </source>
</reference>
<name>A0A5A7SQ67_CUCMM</name>
<organism evidence="4 6">
    <name type="scientific">Cucumis melo var. makuwa</name>
    <name type="common">Oriental melon</name>
    <dbReference type="NCBI Taxonomy" id="1194695"/>
    <lineage>
        <taxon>Eukaryota</taxon>
        <taxon>Viridiplantae</taxon>
        <taxon>Streptophyta</taxon>
        <taxon>Embryophyta</taxon>
        <taxon>Tracheophyta</taxon>
        <taxon>Spermatophyta</taxon>
        <taxon>Magnoliopsida</taxon>
        <taxon>eudicotyledons</taxon>
        <taxon>Gunneridae</taxon>
        <taxon>Pentapetalae</taxon>
        <taxon>rosids</taxon>
        <taxon>fabids</taxon>
        <taxon>Cucurbitales</taxon>
        <taxon>Cucurbitaceae</taxon>
        <taxon>Benincaseae</taxon>
        <taxon>Cucumis</taxon>
    </lineage>
</organism>
<evidence type="ECO:0000256" key="2">
    <source>
        <dbReference type="ARBA" id="ARBA00022737"/>
    </source>
</evidence>
<comment type="caution">
    <text evidence="4">The sequence shown here is derived from an EMBL/GenBank/DDBJ whole genome shotgun (WGS) entry which is preliminary data.</text>
</comment>
<dbReference type="Pfam" id="PF13041">
    <property type="entry name" value="PPR_2"/>
    <property type="match status" value="1"/>
</dbReference>
<dbReference type="Gene3D" id="1.25.40.10">
    <property type="entry name" value="Tetratricopeptide repeat domain"/>
    <property type="match status" value="1"/>
</dbReference>
<dbReference type="EMBL" id="SSTD01009294">
    <property type="protein sequence ID" value="TYK14401.1"/>
    <property type="molecule type" value="Genomic_DNA"/>
</dbReference>
<dbReference type="Proteomes" id="UP000321393">
    <property type="component" value="Unassembled WGS sequence"/>
</dbReference>
<dbReference type="PANTHER" id="PTHR47447">
    <property type="entry name" value="OS03G0856100 PROTEIN"/>
    <property type="match status" value="1"/>
</dbReference>
<evidence type="ECO:0000313" key="4">
    <source>
        <dbReference type="EMBL" id="KAA0032156.1"/>
    </source>
</evidence>
<dbReference type="SMR" id="A0A5A7SQ67"/>
<evidence type="ECO:0000256" key="3">
    <source>
        <dbReference type="PROSITE-ProRule" id="PRU00708"/>
    </source>
</evidence>
<evidence type="ECO:0000313" key="7">
    <source>
        <dbReference type="Proteomes" id="UP000321947"/>
    </source>
</evidence>
<evidence type="ECO:0000313" key="6">
    <source>
        <dbReference type="Proteomes" id="UP000321393"/>
    </source>
</evidence>
<dbReference type="NCBIfam" id="TIGR00756">
    <property type="entry name" value="PPR"/>
    <property type="match status" value="2"/>
</dbReference>